<comment type="caution">
    <text evidence="1">The sequence shown here is derived from an EMBL/GenBank/DDBJ whole genome shotgun (WGS) entry which is preliminary data.</text>
</comment>
<gene>
    <name evidence="1" type="ORF">A1O5_01014</name>
</gene>
<organism evidence="1 2">
    <name type="scientific">Cladophialophora psammophila CBS 110553</name>
    <dbReference type="NCBI Taxonomy" id="1182543"/>
    <lineage>
        <taxon>Eukaryota</taxon>
        <taxon>Fungi</taxon>
        <taxon>Dikarya</taxon>
        <taxon>Ascomycota</taxon>
        <taxon>Pezizomycotina</taxon>
        <taxon>Eurotiomycetes</taxon>
        <taxon>Chaetothyriomycetidae</taxon>
        <taxon>Chaetothyriales</taxon>
        <taxon>Herpotrichiellaceae</taxon>
        <taxon>Cladophialophora</taxon>
    </lineage>
</organism>
<dbReference type="GeneID" id="19185750"/>
<evidence type="ECO:0000313" key="2">
    <source>
        <dbReference type="Proteomes" id="UP000019471"/>
    </source>
</evidence>
<feature type="non-terminal residue" evidence="1">
    <location>
        <position position="1"/>
    </location>
</feature>
<protein>
    <submittedName>
        <fullName evidence="1">Uncharacterized protein</fullName>
    </submittedName>
</protein>
<evidence type="ECO:0000313" key="1">
    <source>
        <dbReference type="EMBL" id="EXJ76506.1"/>
    </source>
</evidence>
<dbReference type="AlphaFoldDB" id="W9XHT4"/>
<dbReference type="HOGENOM" id="CLU_2910227_0_0_1"/>
<dbReference type="Proteomes" id="UP000019471">
    <property type="component" value="Unassembled WGS sequence"/>
</dbReference>
<dbReference type="EMBL" id="AMGX01000001">
    <property type="protein sequence ID" value="EXJ76506.1"/>
    <property type="molecule type" value="Genomic_DNA"/>
</dbReference>
<keyword evidence="2" id="KW-1185">Reference proteome</keyword>
<sequence length="62" mass="7196">NRTVTVQQVIPSKYIHKAKLEDYLSTTNDPGSVKVTRVLDKYQIQYTSSKVRQLSWVRLVES</sequence>
<name>W9XHT4_9EURO</name>
<accession>W9XHT4</accession>
<dbReference type="OrthoDB" id="4150046at2759"/>
<dbReference type="RefSeq" id="XP_007739823.1">
    <property type="nucleotide sequence ID" value="XM_007741633.1"/>
</dbReference>
<reference evidence="1 2" key="1">
    <citation type="submission" date="2013-03" db="EMBL/GenBank/DDBJ databases">
        <title>The Genome Sequence of Cladophialophora psammophila CBS 110553.</title>
        <authorList>
            <consortium name="The Broad Institute Genomics Platform"/>
            <person name="Cuomo C."/>
            <person name="de Hoog S."/>
            <person name="Gorbushina A."/>
            <person name="Walker B."/>
            <person name="Young S.K."/>
            <person name="Zeng Q."/>
            <person name="Gargeya S."/>
            <person name="Fitzgerald M."/>
            <person name="Haas B."/>
            <person name="Abouelleil A."/>
            <person name="Allen A.W."/>
            <person name="Alvarado L."/>
            <person name="Arachchi H.M."/>
            <person name="Berlin A.M."/>
            <person name="Chapman S.B."/>
            <person name="Gainer-Dewar J."/>
            <person name="Goldberg J."/>
            <person name="Griggs A."/>
            <person name="Gujja S."/>
            <person name="Hansen M."/>
            <person name="Howarth C."/>
            <person name="Imamovic A."/>
            <person name="Ireland A."/>
            <person name="Larimer J."/>
            <person name="McCowan C."/>
            <person name="Murphy C."/>
            <person name="Pearson M."/>
            <person name="Poon T.W."/>
            <person name="Priest M."/>
            <person name="Roberts A."/>
            <person name="Saif S."/>
            <person name="Shea T."/>
            <person name="Sisk P."/>
            <person name="Sykes S."/>
            <person name="Wortman J."/>
            <person name="Nusbaum C."/>
            <person name="Birren B."/>
        </authorList>
    </citation>
    <scope>NUCLEOTIDE SEQUENCE [LARGE SCALE GENOMIC DNA]</scope>
    <source>
        <strain evidence="1 2">CBS 110553</strain>
    </source>
</reference>
<proteinExistence type="predicted"/>
<feature type="non-terminal residue" evidence="1">
    <location>
        <position position="62"/>
    </location>
</feature>